<dbReference type="OrthoDB" id="10018191at2759"/>
<name>W2TGZ8_NECAM</name>
<proteinExistence type="predicted"/>
<keyword evidence="2" id="KW-1185">Reference proteome</keyword>
<gene>
    <name evidence="1" type="ORF">NECAME_02404</name>
</gene>
<accession>W2TGZ8</accession>
<organism evidence="1 2">
    <name type="scientific">Necator americanus</name>
    <name type="common">Human hookworm</name>
    <dbReference type="NCBI Taxonomy" id="51031"/>
    <lineage>
        <taxon>Eukaryota</taxon>
        <taxon>Metazoa</taxon>
        <taxon>Ecdysozoa</taxon>
        <taxon>Nematoda</taxon>
        <taxon>Chromadorea</taxon>
        <taxon>Rhabditida</taxon>
        <taxon>Rhabditina</taxon>
        <taxon>Rhabditomorpha</taxon>
        <taxon>Strongyloidea</taxon>
        <taxon>Ancylostomatidae</taxon>
        <taxon>Bunostominae</taxon>
        <taxon>Necator</taxon>
    </lineage>
</organism>
<protein>
    <submittedName>
        <fullName evidence="1">Uncharacterized protein</fullName>
    </submittedName>
</protein>
<reference evidence="2" key="1">
    <citation type="journal article" date="2014" name="Nat. Genet.">
        <title>Genome of the human hookworm Necator americanus.</title>
        <authorList>
            <person name="Tang Y.T."/>
            <person name="Gao X."/>
            <person name="Rosa B.A."/>
            <person name="Abubucker S."/>
            <person name="Hallsworth-Pepin K."/>
            <person name="Martin J."/>
            <person name="Tyagi R."/>
            <person name="Heizer E."/>
            <person name="Zhang X."/>
            <person name="Bhonagiri-Palsikar V."/>
            <person name="Minx P."/>
            <person name="Warren W.C."/>
            <person name="Wang Q."/>
            <person name="Zhan B."/>
            <person name="Hotez P.J."/>
            <person name="Sternberg P.W."/>
            <person name="Dougall A."/>
            <person name="Gaze S.T."/>
            <person name="Mulvenna J."/>
            <person name="Sotillo J."/>
            <person name="Ranganathan S."/>
            <person name="Rabelo E.M."/>
            <person name="Wilson R.K."/>
            <person name="Felgner P.L."/>
            <person name="Bethony J."/>
            <person name="Hawdon J.M."/>
            <person name="Gasser R.B."/>
            <person name="Loukas A."/>
            <person name="Mitreva M."/>
        </authorList>
    </citation>
    <scope>NUCLEOTIDE SEQUENCE [LARGE SCALE GENOMIC DNA]</scope>
</reference>
<evidence type="ECO:0000313" key="1">
    <source>
        <dbReference type="EMBL" id="ETN80272.1"/>
    </source>
</evidence>
<dbReference type="AlphaFoldDB" id="W2TGZ8"/>
<evidence type="ECO:0000313" key="2">
    <source>
        <dbReference type="Proteomes" id="UP000053676"/>
    </source>
</evidence>
<dbReference type="EMBL" id="KI659148">
    <property type="protein sequence ID" value="ETN80272.1"/>
    <property type="molecule type" value="Genomic_DNA"/>
</dbReference>
<dbReference type="Proteomes" id="UP000053676">
    <property type="component" value="Unassembled WGS sequence"/>
</dbReference>
<dbReference type="KEGG" id="nai:NECAME_02404"/>
<sequence>MALQVPGSKLSRSGPGLLKPTASTKPLLTLSDHDCLKTPTMSDMLKSCLWVDEFKYGKCFDDVHQPANSTKKKRIGLKYLEYNVEMVVSTLDAYRHPRFWDRRQNPLRSQLTERLGSIISMVSLRKTTKPFLVTTSPFLQRPEHNTKTISETRGCYVPSDSEKCN</sequence>